<dbReference type="Proteomes" id="UP001159363">
    <property type="component" value="Chromosome 6"/>
</dbReference>
<evidence type="ECO:0000313" key="2">
    <source>
        <dbReference type="Proteomes" id="UP001159363"/>
    </source>
</evidence>
<sequence>MDKIVCLEREKQVLFIWSAEDSTQDLPTSIEKKKLKIHHRRKVFHVRSTDFDRTVANARNDDWGETVLRRINNIGDLHAADDIYNEDCYKKFLLVKAPTGQKRGRPQEEYVGEAVEEIFHYLDEQDKDQYSMDELMDHISGAKTDMKWVMVKMVENYPPSDVFLNGAEEMVPAMLLALQMLLSQRGGGLKRKLRRKECAFPTPRFQPFTIIPFPGPHRHRLFHTSEIRVKELDKSTGLA</sequence>
<evidence type="ECO:0000313" key="1">
    <source>
        <dbReference type="EMBL" id="KAJ8878755.1"/>
    </source>
</evidence>
<keyword evidence="2" id="KW-1185">Reference proteome</keyword>
<protein>
    <submittedName>
        <fullName evidence="1">Uncharacterized protein</fullName>
    </submittedName>
</protein>
<proteinExistence type="predicted"/>
<name>A0ABQ9H3A7_9NEOP</name>
<organism evidence="1 2">
    <name type="scientific">Dryococelus australis</name>
    <dbReference type="NCBI Taxonomy" id="614101"/>
    <lineage>
        <taxon>Eukaryota</taxon>
        <taxon>Metazoa</taxon>
        <taxon>Ecdysozoa</taxon>
        <taxon>Arthropoda</taxon>
        <taxon>Hexapoda</taxon>
        <taxon>Insecta</taxon>
        <taxon>Pterygota</taxon>
        <taxon>Neoptera</taxon>
        <taxon>Polyneoptera</taxon>
        <taxon>Phasmatodea</taxon>
        <taxon>Verophasmatodea</taxon>
        <taxon>Anareolatae</taxon>
        <taxon>Phasmatidae</taxon>
        <taxon>Eurycanthinae</taxon>
        <taxon>Dryococelus</taxon>
    </lineage>
</organism>
<gene>
    <name evidence="1" type="ORF">PR048_019341</name>
</gene>
<comment type="caution">
    <text evidence="1">The sequence shown here is derived from an EMBL/GenBank/DDBJ whole genome shotgun (WGS) entry which is preliminary data.</text>
</comment>
<dbReference type="EMBL" id="JARBHB010000007">
    <property type="protein sequence ID" value="KAJ8878755.1"/>
    <property type="molecule type" value="Genomic_DNA"/>
</dbReference>
<accession>A0ABQ9H3A7</accession>
<reference evidence="1 2" key="1">
    <citation type="submission" date="2023-02" db="EMBL/GenBank/DDBJ databases">
        <title>LHISI_Scaffold_Assembly.</title>
        <authorList>
            <person name="Stuart O.P."/>
            <person name="Cleave R."/>
            <person name="Magrath M.J.L."/>
            <person name="Mikheyev A.S."/>
        </authorList>
    </citation>
    <scope>NUCLEOTIDE SEQUENCE [LARGE SCALE GENOMIC DNA]</scope>
    <source>
        <strain evidence="1">Daus_M_001</strain>
        <tissue evidence="1">Leg muscle</tissue>
    </source>
</reference>